<dbReference type="Pfam" id="PF13439">
    <property type="entry name" value="Glyco_transf_4"/>
    <property type="match status" value="1"/>
</dbReference>
<evidence type="ECO:0000313" key="3">
    <source>
        <dbReference type="EMBL" id="MCE9241038.1"/>
    </source>
</evidence>
<dbReference type="EC" id="2.4.-.-" evidence="3"/>
<accession>A0AAW4ZHE1</accession>
<reference evidence="3" key="1">
    <citation type="submission" date="2021-07" db="EMBL/GenBank/DDBJ databases">
        <title>Comparative genomics of Bacteroides fragilis group isolates reveals species-dependent resistance mechanisms and validates clinical tools for resistance prediction.</title>
        <authorList>
            <person name="Wallace M.J."/>
            <person name="Jean S."/>
            <person name="Wallace M.A."/>
            <person name="Carey-Ann B.D."/>
            <person name="Dantas G."/>
        </authorList>
    </citation>
    <scope>NUCLEOTIDE SEQUENCE</scope>
    <source>
        <strain evidence="3">BJH_160</strain>
    </source>
</reference>
<dbReference type="Proteomes" id="UP001200544">
    <property type="component" value="Unassembled WGS sequence"/>
</dbReference>
<dbReference type="InterPro" id="IPR001296">
    <property type="entry name" value="Glyco_trans_1"/>
</dbReference>
<keyword evidence="3" id="KW-0328">Glycosyltransferase</keyword>
<keyword evidence="3" id="KW-0808">Transferase</keyword>
<dbReference type="InterPro" id="IPR028098">
    <property type="entry name" value="Glyco_trans_4-like_N"/>
</dbReference>
<name>A0AAW4ZHE1_BACT4</name>
<dbReference type="RefSeq" id="WP_195381219.1">
    <property type="nucleotide sequence ID" value="NZ_JADMRY010000029.1"/>
</dbReference>
<feature type="domain" description="Glycosyl transferase family 1" evidence="1">
    <location>
        <begin position="204"/>
        <end position="320"/>
    </location>
</feature>
<dbReference type="PANTHER" id="PTHR12526:SF630">
    <property type="entry name" value="GLYCOSYLTRANSFERASE"/>
    <property type="match status" value="1"/>
</dbReference>
<protein>
    <submittedName>
        <fullName evidence="3">Glycosyltransferase</fullName>
        <ecNumber evidence="3">2.4.-.-</ecNumber>
    </submittedName>
</protein>
<dbReference type="PANTHER" id="PTHR12526">
    <property type="entry name" value="GLYCOSYLTRANSFERASE"/>
    <property type="match status" value="1"/>
</dbReference>
<dbReference type="AlphaFoldDB" id="A0AAW4ZHE1"/>
<feature type="domain" description="Glycosyltransferase subfamily 4-like N-terminal" evidence="2">
    <location>
        <begin position="90"/>
        <end position="194"/>
    </location>
</feature>
<sequence length="380" mass="43961">MNNRINVIEFITNLDEGGAESLVRDYALLIDDKEINVITVVMWPLHDDSPYVKALRERGKTVLSIYSRKRICQTFVGQKIWNRLMHDEYVKNKLLKIIKEYNVSVIHSHLEVLYYIKLISKQIRGKVKLFFTCHSMPSFIFKKTKWRNEKPAAQYLVGHNNLQLIALHDNMQKELNDMFDIDNTIVLPNGIDFSKYQNINETTAEIRDSINVPNDSYVIGHIGRFTEAKNHEKLVDIFREAVNREPSAYLLMIGTGELQEAVESKLAKYGLEDKYKILQKRNDIPRLLRAMDVFVFPSVFEGLPVTLVEAQISNLRCIISTRVTDECFFSENAVPLDVTAPTSDWVDAIFDKEIKGPYHNNIMAFNMNSVISRLSSLYKF</sequence>
<evidence type="ECO:0000313" key="4">
    <source>
        <dbReference type="Proteomes" id="UP001200544"/>
    </source>
</evidence>
<dbReference type="GO" id="GO:0016757">
    <property type="term" value="F:glycosyltransferase activity"/>
    <property type="evidence" value="ECO:0007669"/>
    <property type="project" value="UniProtKB-KW"/>
</dbReference>
<dbReference type="SUPFAM" id="SSF53756">
    <property type="entry name" value="UDP-Glycosyltransferase/glycogen phosphorylase"/>
    <property type="match status" value="1"/>
</dbReference>
<dbReference type="Pfam" id="PF00534">
    <property type="entry name" value="Glycos_transf_1"/>
    <property type="match status" value="1"/>
</dbReference>
<evidence type="ECO:0000259" key="1">
    <source>
        <dbReference type="Pfam" id="PF00534"/>
    </source>
</evidence>
<proteinExistence type="predicted"/>
<comment type="caution">
    <text evidence="3">The sequence shown here is derived from an EMBL/GenBank/DDBJ whole genome shotgun (WGS) entry which is preliminary data.</text>
</comment>
<evidence type="ECO:0000259" key="2">
    <source>
        <dbReference type="Pfam" id="PF13439"/>
    </source>
</evidence>
<organism evidence="3 4">
    <name type="scientific">Bacteroides thetaiotaomicron</name>
    <dbReference type="NCBI Taxonomy" id="818"/>
    <lineage>
        <taxon>Bacteria</taxon>
        <taxon>Pseudomonadati</taxon>
        <taxon>Bacteroidota</taxon>
        <taxon>Bacteroidia</taxon>
        <taxon>Bacteroidales</taxon>
        <taxon>Bacteroidaceae</taxon>
        <taxon>Bacteroides</taxon>
    </lineage>
</organism>
<gene>
    <name evidence="3" type="ORF">K0H07_28355</name>
</gene>
<dbReference type="Gene3D" id="3.40.50.2000">
    <property type="entry name" value="Glycogen Phosphorylase B"/>
    <property type="match status" value="2"/>
</dbReference>
<dbReference type="EMBL" id="JAHYQA010000040">
    <property type="protein sequence ID" value="MCE9241038.1"/>
    <property type="molecule type" value="Genomic_DNA"/>
</dbReference>